<feature type="transmembrane region" description="Helical" evidence="1">
    <location>
        <begin position="468"/>
        <end position="488"/>
    </location>
</feature>
<evidence type="ECO:0000256" key="1">
    <source>
        <dbReference type="SAM" id="Phobius"/>
    </source>
</evidence>
<name>A0AAC9PV26_9PSEU</name>
<feature type="transmembrane region" description="Helical" evidence="1">
    <location>
        <begin position="55"/>
        <end position="78"/>
    </location>
</feature>
<gene>
    <name evidence="2" type="ORF">UA74_27690</name>
</gene>
<keyword evidence="3" id="KW-1185">Reference proteome</keyword>
<feature type="transmembrane region" description="Helical" evidence="1">
    <location>
        <begin position="28"/>
        <end position="48"/>
    </location>
</feature>
<evidence type="ECO:0000313" key="3">
    <source>
        <dbReference type="Proteomes" id="UP000185511"/>
    </source>
</evidence>
<feature type="transmembrane region" description="Helical" evidence="1">
    <location>
        <begin position="330"/>
        <end position="352"/>
    </location>
</feature>
<accession>A0AAC9PV26</accession>
<feature type="transmembrane region" description="Helical" evidence="1">
    <location>
        <begin position="186"/>
        <end position="206"/>
    </location>
</feature>
<feature type="transmembrane region" description="Helical" evidence="1">
    <location>
        <begin position="364"/>
        <end position="385"/>
    </location>
</feature>
<keyword evidence="1" id="KW-1133">Transmembrane helix</keyword>
<feature type="transmembrane region" description="Helical" evidence="1">
    <location>
        <begin position="508"/>
        <end position="528"/>
    </location>
</feature>
<proteinExistence type="predicted"/>
<dbReference type="AlphaFoldDB" id="A0AAC9PV26"/>
<feature type="transmembrane region" description="Helical" evidence="1">
    <location>
        <begin position="253"/>
        <end position="277"/>
    </location>
</feature>
<feature type="transmembrane region" description="Helical" evidence="1">
    <location>
        <begin position="98"/>
        <end position="121"/>
    </location>
</feature>
<organism evidence="2 3">
    <name type="scientific">Actinoalloteichus fjordicus</name>
    <dbReference type="NCBI Taxonomy" id="1612552"/>
    <lineage>
        <taxon>Bacteria</taxon>
        <taxon>Bacillati</taxon>
        <taxon>Actinomycetota</taxon>
        <taxon>Actinomycetes</taxon>
        <taxon>Pseudonocardiales</taxon>
        <taxon>Pseudonocardiaceae</taxon>
        <taxon>Actinoalloteichus</taxon>
    </lineage>
</organism>
<reference evidence="3" key="1">
    <citation type="submission" date="2016-06" db="EMBL/GenBank/DDBJ databases">
        <title>Complete genome sequence of Actinoalloteichus fjordicus DSM 46855 (=ADI127-17), type strain of the new species Actinoalloteichus fjordicus.</title>
        <authorList>
            <person name="Ruckert C."/>
            <person name="Nouioui I."/>
            <person name="Willmese J."/>
            <person name="van Wezel G."/>
            <person name="Klenk H.-P."/>
            <person name="Kalinowski J."/>
            <person name="Zotchev S.B."/>
        </authorList>
    </citation>
    <scope>NUCLEOTIDE SEQUENCE [LARGE SCALE GENOMIC DNA]</scope>
    <source>
        <strain evidence="3">ADI127-7</strain>
    </source>
</reference>
<feature type="transmembrane region" description="Helical" evidence="1">
    <location>
        <begin position="427"/>
        <end position="447"/>
    </location>
</feature>
<keyword evidence="1" id="KW-0812">Transmembrane</keyword>
<evidence type="ECO:0000313" key="2">
    <source>
        <dbReference type="EMBL" id="APU17541.1"/>
    </source>
</evidence>
<sequence length="602" mass="60003">MAGGGALLAVLAPLVGFTEPTTAPGYGSWPLLALIHLLPVALAGLFAARGRSGAAVGILIASALVAPGRALLDGVLLVDAASVVRPELVRFDSLASAGAGLGAFLLVAAHLAAVIAGVLAYRSGGEDFGRDQGAAFGATPDQGLGAGFGTEPAERDRSVASDPLERLSGIPAGRARPAQSGRRQGLAIAALFVVVAACLGLAGAPFSSDDPYLLPRAVLDADGLVLVGWVVTFLGLVASTLLATAARDADRALGGLLGTALMVIALAAPFSAAGLFADDLGLTAGPVFALIAALVLVLLALRTAPRSAGRAAAEGTDEVRLPGAARLRRAAGVPALLAGIALSAGVVLPSLAPTDQLISEPVNHQAGLLVPAGLLLVLLGLGLLLPVSSTVARPALVVGWLAAPMVAAVSLDVVFAANQLVGAGLGAGAWLVMAAVPLAATGGFLAWTAGAVEREEVDLSEWPTDWPAVVPSAMGALWALGAFTLPVLESEELTALTGSASAGIFSNFQIASWSQVLGVLGVVVAAALAPRSRPAQAVGLFLGAAGLLLLRVLEYPLTAARAADAQPGPGLWLGLCGVIVLVAGAGVVFRVTRRTADPTPRR</sequence>
<feature type="transmembrane region" description="Helical" evidence="1">
    <location>
        <begin position="535"/>
        <end position="552"/>
    </location>
</feature>
<keyword evidence="1" id="KW-0472">Membrane</keyword>
<feature type="transmembrane region" description="Helical" evidence="1">
    <location>
        <begin position="572"/>
        <end position="592"/>
    </location>
</feature>
<feature type="transmembrane region" description="Helical" evidence="1">
    <location>
        <begin position="397"/>
        <end position="421"/>
    </location>
</feature>
<feature type="transmembrane region" description="Helical" evidence="1">
    <location>
        <begin position="226"/>
        <end position="246"/>
    </location>
</feature>
<protein>
    <submittedName>
        <fullName evidence="2">Uncharacterized protein</fullName>
    </submittedName>
</protein>
<feature type="transmembrane region" description="Helical" evidence="1">
    <location>
        <begin position="283"/>
        <end position="301"/>
    </location>
</feature>
<dbReference type="EMBL" id="CP016076">
    <property type="protein sequence ID" value="APU17541.1"/>
    <property type="molecule type" value="Genomic_DNA"/>
</dbReference>
<dbReference type="Proteomes" id="UP000185511">
    <property type="component" value="Chromosome"/>
</dbReference>
<dbReference type="KEGG" id="acad:UA74_27690"/>